<feature type="compositionally biased region" description="Low complexity" evidence="1">
    <location>
        <begin position="38"/>
        <end position="52"/>
    </location>
</feature>
<feature type="region of interest" description="Disordered" evidence="1">
    <location>
        <begin position="111"/>
        <end position="132"/>
    </location>
</feature>
<feature type="region of interest" description="Disordered" evidence="1">
    <location>
        <begin position="1"/>
        <end position="94"/>
    </location>
</feature>
<feature type="compositionally biased region" description="Polar residues" evidence="1">
    <location>
        <begin position="69"/>
        <end position="79"/>
    </location>
</feature>
<reference evidence="2" key="1">
    <citation type="journal article" date="2021" name="New Phytol.">
        <title>Evolutionary innovations through gain and loss of genes in the ectomycorrhizal Boletales.</title>
        <authorList>
            <person name="Wu G."/>
            <person name="Miyauchi S."/>
            <person name="Morin E."/>
            <person name="Kuo A."/>
            <person name="Drula E."/>
            <person name="Varga T."/>
            <person name="Kohler A."/>
            <person name="Feng B."/>
            <person name="Cao Y."/>
            <person name="Lipzen A."/>
            <person name="Daum C."/>
            <person name="Hundley H."/>
            <person name="Pangilinan J."/>
            <person name="Johnson J."/>
            <person name="Barry K."/>
            <person name="LaButti K."/>
            <person name="Ng V."/>
            <person name="Ahrendt S."/>
            <person name="Min B."/>
            <person name="Choi I.G."/>
            <person name="Park H."/>
            <person name="Plett J.M."/>
            <person name="Magnuson J."/>
            <person name="Spatafora J.W."/>
            <person name="Nagy L.G."/>
            <person name="Henrissat B."/>
            <person name="Grigoriev I.V."/>
            <person name="Yang Z.L."/>
            <person name="Xu J."/>
            <person name="Martin F.M."/>
        </authorList>
    </citation>
    <scope>NUCLEOTIDE SEQUENCE</scope>
    <source>
        <strain evidence="2">KKN 215</strain>
    </source>
</reference>
<dbReference type="EMBL" id="JAEVFJ010000001">
    <property type="protein sequence ID" value="KAH8108171.1"/>
    <property type="molecule type" value="Genomic_DNA"/>
</dbReference>
<dbReference type="AlphaFoldDB" id="A0A8K0XX31"/>
<keyword evidence="3" id="KW-1185">Reference proteome</keyword>
<feature type="compositionally biased region" description="Pro residues" evidence="1">
    <location>
        <begin position="26"/>
        <end position="37"/>
    </location>
</feature>
<dbReference type="Proteomes" id="UP000813824">
    <property type="component" value="Unassembled WGS sequence"/>
</dbReference>
<gene>
    <name evidence="2" type="ORF">BXZ70DRAFT_43669</name>
</gene>
<name>A0A8K0XX31_9AGAR</name>
<dbReference type="OrthoDB" id="191192at2759"/>
<organism evidence="2 3">
    <name type="scientific">Cristinia sonorae</name>
    <dbReference type="NCBI Taxonomy" id="1940300"/>
    <lineage>
        <taxon>Eukaryota</taxon>
        <taxon>Fungi</taxon>
        <taxon>Dikarya</taxon>
        <taxon>Basidiomycota</taxon>
        <taxon>Agaricomycotina</taxon>
        <taxon>Agaricomycetes</taxon>
        <taxon>Agaricomycetidae</taxon>
        <taxon>Agaricales</taxon>
        <taxon>Pleurotineae</taxon>
        <taxon>Stephanosporaceae</taxon>
        <taxon>Cristinia</taxon>
    </lineage>
</organism>
<sequence length="132" mass="14110">MSHSVLASFDPLATHPFTNNSGLMPKPTPPSQYPLPIPSSAKASSAPSAPSKQNVLPVYAPQPKPAGQQRLSPGKTNTKGPIFVPFRPERSSPDLDDILLKKKVSDAFANKQTWSIDQARVPPLSARGNSSK</sequence>
<evidence type="ECO:0000256" key="1">
    <source>
        <dbReference type="SAM" id="MobiDB-lite"/>
    </source>
</evidence>
<protein>
    <submittedName>
        <fullName evidence="2">Uncharacterized protein</fullName>
    </submittedName>
</protein>
<accession>A0A8K0XX31</accession>
<evidence type="ECO:0000313" key="2">
    <source>
        <dbReference type="EMBL" id="KAH8108171.1"/>
    </source>
</evidence>
<proteinExistence type="predicted"/>
<comment type="caution">
    <text evidence="2">The sequence shown here is derived from an EMBL/GenBank/DDBJ whole genome shotgun (WGS) entry which is preliminary data.</text>
</comment>
<evidence type="ECO:0000313" key="3">
    <source>
        <dbReference type="Proteomes" id="UP000813824"/>
    </source>
</evidence>